<dbReference type="InterPro" id="IPR001849">
    <property type="entry name" value="PH_domain"/>
</dbReference>
<dbReference type="SMART" id="SM00233">
    <property type="entry name" value="PH"/>
    <property type="match status" value="1"/>
</dbReference>
<dbReference type="Proteomes" id="UP000241769">
    <property type="component" value="Unassembled WGS sequence"/>
</dbReference>
<reference evidence="2 3" key="1">
    <citation type="journal article" date="2018" name="Genome Biol. Evol.">
        <title>Multiple Roots of Fruiting Body Formation in Amoebozoa.</title>
        <authorList>
            <person name="Hillmann F."/>
            <person name="Forbes G."/>
            <person name="Novohradska S."/>
            <person name="Ferling I."/>
            <person name="Riege K."/>
            <person name="Groth M."/>
            <person name="Westermann M."/>
            <person name="Marz M."/>
            <person name="Spaller T."/>
            <person name="Winckler T."/>
            <person name="Schaap P."/>
            <person name="Glockner G."/>
        </authorList>
    </citation>
    <scope>NUCLEOTIDE SEQUENCE [LARGE SCALE GENOMIC DNA]</scope>
    <source>
        <strain evidence="2 3">Jena</strain>
    </source>
</reference>
<proteinExistence type="predicted"/>
<dbReference type="Pfam" id="PF00169">
    <property type="entry name" value="PH"/>
    <property type="match status" value="1"/>
</dbReference>
<feature type="domain" description="PH" evidence="1">
    <location>
        <begin position="7"/>
        <end position="125"/>
    </location>
</feature>
<organism evidence="2 3">
    <name type="scientific">Planoprotostelium fungivorum</name>
    <dbReference type="NCBI Taxonomy" id="1890364"/>
    <lineage>
        <taxon>Eukaryota</taxon>
        <taxon>Amoebozoa</taxon>
        <taxon>Evosea</taxon>
        <taxon>Variosea</taxon>
        <taxon>Cavosteliida</taxon>
        <taxon>Cavosteliaceae</taxon>
        <taxon>Planoprotostelium</taxon>
    </lineage>
</organism>
<accession>A0A2P6NW82</accession>
<dbReference type="SUPFAM" id="SSF50729">
    <property type="entry name" value="PH domain-like"/>
    <property type="match status" value="1"/>
</dbReference>
<dbReference type="EMBL" id="MDYQ01000013">
    <property type="protein sequence ID" value="PRP88225.1"/>
    <property type="molecule type" value="Genomic_DNA"/>
</dbReference>
<dbReference type="AlphaFoldDB" id="A0A2P6NW82"/>
<protein>
    <recommendedName>
        <fullName evidence="1">PH domain-containing protein</fullName>
    </recommendedName>
</protein>
<keyword evidence="3" id="KW-1185">Reference proteome</keyword>
<dbReference type="PROSITE" id="PS50003">
    <property type="entry name" value="PH_DOMAIN"/>
    <property type="match status" value="1"/>
</dbReference>
<gene>
    <name evidence="2" type="ORF">PROFUN_04048</name>
</gene>
<dbReference type="InterPro" id="IPR011993">
    <property type="entry name" value="PH-like_dom_sf"/>
</dbReference>
<dbReference type="InParanoid" id="A0A2P6NW82"/>
<name>A0A2P6NW82_9EUKA</name>
<evidence type="ECO:0000313" key="3">
    <source>
        <dbReference type="Proteomes" id="UP000241769"/>
    </source>
</evidence>
<sequence length="131" mass="15540">MDEKKVDPTFACWFEKKGTKPGTKWQKRWFIMEPTGQLSWREQPEDASEKGHINIADLTGLSADSRLGRYSMTNSGFQVEKSKEQKPNSPHYVFNLKHRKKTYHLRTDDLEEGMKWLRYFEYLHNKLTARA</sequence>
<evidence type="ECO:0000259" key="1">
    <source>
        <dbReference type="PROSITE" id="PS50003"/>
    </source>
</evidence>
<evidence type="ECO:0000313" key="2">
    <source>
        <dbReference type="EMBL" id="PRP88225.1"/>
    </source>
</evidence>
<dbReference type="Gene3D" id="2.30.29.30">
    <property type="entry name" value="Pleckstrin-homology domain (PH domain)/Phosphotyrosine-binding domain (PTB)"/>
    <property type="match status" value="1"/>
</dbReference>
<comment type="caution">
    <text evidence="2">The sequence shown here is derived from an EMBL/GenBank/DDBJ whole genome shotgun (WGS) entry which is preliminary data.</text>
</comment>